<dbReference type="InterPro" id="IPR003779">
    <property type="entry name" value="CMD-like"/>
</dbReference>
<sequence>MSRIIPIVTQTKSVSVIFQEIERAFGRVPNLFKTYAHHPPLLQANWNKVKAVMMEGRLSRKVKETIAVLVSKDNSCSYCVATHTGALRAIGVTEEELAAIEENLDEAEFSVKEKKLINFARKANREPLRIPEEEFAALRQLGATDAEIVEALGVMELFTAFNKFLDSLEVDIDF</sequence>
<evidence type="ECO:0000313" key="2">
    <source>
        <dbReference type="EMBL" id="PNU21075.1"/>
    </source>
</evidence>
<feature type="domain" description="Carboxymuconolactone decarboxylase-like" evidence="1">
    <location>
        <begin position="40"/>
        <end position="121"/>
    </location>
</feature>
<dbReference type="PANTHER" id="PTHR35446:SF2">
    <property type="entry name" value="CARBOXYMUCONOLACTONE DECARBOXYLASE-LIKE DOMAIN-CONTAINING PROTEIN"/>
    <property type="match status" value="1"/>
</dbReference>
<dbReference type="GO" id="GO:0051920">
    <property type="term" value="F:peroxiredoxin activity"/>
    <property type="evidence" value="ECO:0007669"/>
    <property type="project" value="InterPro"/>
</dbReference>
<gene>
    <name evidence="2" type="ORF">C2E25_03320</name>
</gene>
<protein>
    <submittedName>
        <fullName evidence="2">Peroxidase</fullName>
    </submittedName>
</protein>
<dbReference type="OrthoDB" id="9801997at2"/>
<keyword evidence="2" id="KW-0560">Oxidoreductase</keyword>
<dbReference type="EMBL" id="PPFX01000005">
    <property type="protein sequence ID" value="PNU21075.1"/>
    <property type="molecule type" value="Genomic_DNA"/>
</dbReference>
<dbReference type="RefSeq" id="WP_103114372.1">
    <property type="nucleotide sequence ID" value="NZ_PPFX01000005.1"/>
</dbReference>
<dbReference type="Gene3D" id="1.20.1290.10">
    <property type="entry name" value="AhpD-like"/>
    <property type="match status" value="1"/>
</dbReference>
<dbReference type="PANTHER" id="PTHR35446">
    <property type="entry name" value="SI:CH211-175M2.5"/>
    <property type="match status" value="1"/>
</dbReference>
<keyword evidence="2" id="KW-0575">Peroxidase</keyword>
<organism evidence="2 3">
    <name type="scientific">Geothermobacter hydrogeniphilus</name>
    <dbReference type="NCBI Taxonomy" id="1969733"/>
    <lineage>
        <taxon>Bacteria</taxon>
        <taxon>Pseudomonadati</taxon>
        <taxon>Thermodesulfobacteriota</taxon>
        <taxon>Desulfuromonadia</taxon>
        <taxon>Desulfuromonadales</taxon>
        <taxon>Geothermobacteraceae</taxon>
        <taxon>Geothermobacter</taxon>
    </lineage>
</organism>
<proteinExistence type="predicted"/>
<dbReference type="InterPro" id="IPR004675">
    <property type="entry name" value="AhpD_core"/>
</dbReference>
<dbReference type="Proteomes" id="UP000236340">
    <property type="component" value="Unassembled WGS sequence"/>
</dbReference>
<accession>A0A2K2HCP1</accession>
<evidence type="ECO:0000259" key="1">
    <source>
        <dbReference type="Pfam" id="PF02627"/>
    </source>
</evidence>
<dbReference type="AlphaFoldDB" id="A0A2K2HCP1"/>
<reference evidence="2 3" key="1">
    <citation type="journal article" date="2018" name="Genome Announc.">
        <title>Genome Sequence of Geothermobacter sp. HR-1 Iron Reducer from the Loihi Seamount.</title>
        <authorList>
            <person name="Smith H."/>
            <person name="Abuyen K."/>
            <person name="Tremblay J."/>
            <person name="Savalia P."/>
            <person name="Perez-Rodriguez I."/>
            <person name="Emerson D."/>
            <person name="Tully B."/>
            <person name="Amend J."/>
        </authorList>
    </citation>
    <scope>NUCLEOTIDE SEQUENCE [LARGE SCALE GENOMIC DNA]</scope>
    <source>
        <strain evidence="2 3">HR-1</strain>
    </source>
</reference>
<dbReference type="SUPFAM" id="SSF69118">
    <property type="entry name" value="AhpD-like"/>
    <property type="match status" value="1"/>
</dbReference>
<comment type="caution">
    <text evidence="2">The sequence shown here is derived from an EMBL/GenBank/DDBJ whole genome shotgun (WGS) entry which is preliminary data.</text>
</comment>
<dbReference type="Pfam" id="PF02627">
    <property type="entry name" value="CMD"/>
    <property type="match status" value="1"/>
</dbReference>
<evidence type="ECO:0000313" key="3">
    <source>
        <dbReference type="Proteomes" id="UP000236340"/>
    </source>
</evidence>
<dbReference type="NCBIfam" id="TIGR01926">
    <property type="entry name" value="peroxid_rel"/>
    <property type="match status" value="1"/>
</dbReference>
<name>A0A2K2HCP1_9BACT</name>
<dbReference type="InterPro" id="IPR010195">
    <property type="entry name" value="Uncharacterised_peroxidase-rel"/>
</dbReference>
<dbReference type="InterPro" id="IPR029032">
    <property type="entry name" value="AhpD-like"/>
</dbReference>
<dbReference type="NCBIfam" id="TIGR00778">
    <property type="entry name" value="ahpD_dom"/>
    <property type="match status" value="1"/>
</dbReference>